<protein>
    <submittedName>
        <fullName evidence="11">Fimbrial subunit B protein</fullName>
    </submittedName>
</protein>
<evidence type="ECO:0000256" key="2">
    <source>
        <dbReference type="ARBA" id="ARBA00022525"/>
    </source>
</evidence>
<keyword evidence="6" id="KW-0472">Membrane</keyword>
<dbReference type="RefSeq" id="WP_077497906.1">
    <property type="nucleotide sequence ID" value="NZ_LS483409.1"/>
</dbReference>
<dbReference type="Pfam" id="PF17802">
    <property type="entry name" value="SpaA"/>
    <property type="match status" value="1"/>
</dbReference>
<gene>
    <name evidence="11" type="primary">fszB1_2</name>
    <name evidence="11" type="ORF">NCTC13773_02441</name>
</gene>
<feature type="region of interest" description="Disordered" evidence="5">
    <location>
        <begin position="305"/>
        <end position="329"/>
    </location>
</feature>
<evidence type="ECO:0000256" key="3">
    <source>
        <dbReference type="ARBA" id="ARBA00022729"/>
    </source>
</evidence>
<dbReference type="NCBIfam" id="TIGR04226">
    <property type="entry name" value="RrgB_K2N_iso_D2"/>
    <property type="match status" value="1"/>
</dbReference>
<dbReference type="Gene3D" id="2.60.40.10">
    <property type="entry name" value="Immunoglobulins"/>
    <property type="match status" value="1"/>
</dbReference>
<feature type="signal peptide" evidence="7">
    <location>
        <begin position="1"/>
        <end position="25"/>
    </location>
</feature>
<dbReference type="Gene3D" id="2.60.40.740">
    <property type="match status" value="1"/>
</dbReference>
<sequence>MKNFKLIFAILLAALFTFVGGKAFADTTYSLTISGTSEGHTYEAYQIFSGDLSSDGTTLSNIAWGSGVTAFTYDNATDAATIAEKISGEKYDSTTAKAFAKLAGANVTTASGSATSSAGSTVISGLAPGYYLVKDKDESQNGKNAAYTRFILQVVGDATAQLKNDTPTVQKKVKDTNDTAGTTTDWQDSADYDIGDTIPFQLKATLPAHISEYDHYYVEFTDTLSAGLTFDKITKVTADGTTLTSDQYTVTTTSNSAGTTTLSVIITDVKAVATITKDDDIVVEYNATLNSKAVIGSAGNPNKVKLTYSNNPNNTGDGTSKPGDTGETPEDTVIVFTYKVVVNKVKEDGTSPLEGAGFTLYKKDSSGKWNEVETISAGDTTTFTFSGLDDGDYKLVETTVPDGYNKASDVEFTISASHSEEADEPKLISLSVDQTSADFTSSTTDGSLTTDVVNKKGSVLPSTGGMGTTILYVVGTILVLAAGILLVTKKRMDAK</sequence>
<proteinExistence type="predicted"/>
<feature type="domain" description="Gram-positive cocci surface proteins LPxTG" evidence="8">
    <location>
        <begin position="453"/>
        <end position="493"/>
    </location>
</feature>
<evidence type="ECO:0000313" key="12">
    <source>
        <dbReference type="Proteomes" id="UP000249013"/>
    </source>
</evidence>
<dbReference type="InterPro" id="IPR041033">
    <property type="entry name" value="SpaA_PFL_dom_1"/>
</dbReference>
<keyword evidence="3 7" id="KW-0732">Signal</keyword>
<dbReference type="InterPro" id="IPR026466">
    <property type="entry name" value="Fim_isopep_form_D2_dom"/>
</dbReference>
<keyword evidence="4" id="KW-0572">Peptidoglycan-anchor</keyword>
<evidence type="ECO:0000313" key="11">
    <source>
        <dbReference type="EMBL" id="SQG80607.1"/>
    </source>
</evidence>
<name>A0AA94M426_9STRE</name>
<dbReference type="NCBIfam" id="NF033902">
    <property type="entry name" value="iso_D2_wall_anc"/>
    <property type="match status" value="1"/>
</dbReference>
<feature type="chain" id="PRO_5041728471" evidence="7">
    <location>
        <begin position="26"/>
        <end position="495"/>
    </location>
</feature>
<dbReference type="Proteomes" id="UP000249013">
    <property type="component" value="Chromosome 1"/>
</dbReference>
<evidence type="ECO:0000259" key="9">
    <source>
        <dbReference type="Pfam" id="PF16569"/>
    </source>
</evidence>
<dbReference type="EMBL" id="LS483409">
    <property type="protein sequence ID" value="SQG80607.1"/>
    <property type="molecule type" value="Genomic_DNA"/>
</dbReference>
<dbReference type="InterPro" id="IPR048052">
    <property type="entry name" value="FM1-like"/>
</dbReference>
<evidence type="ECO:0000256" key="4">
    <source>
        <dbReference type="ARBA" id="ARBA00023088"/>
    </source>
</evidence>
<feature type="domain" description="SpaA-like prealbumin fold" evidence="10">
    <location>
        <begin position="339"/>
        <end position="418"/>
    </location>
</feature>
<keyword evidence="6" id="KW-0812">Transmembrane</keyword>
<evidence type="ECO:0000256" key="1">
    <source>
        <dbReference type="ARBA" id="ARBA00022512"/>
    </source>
</evidence>
<evidence type="ECO:0000259" key="8">
    <source>
        <dbReference type="Pfam" id="PF00746"/>
    </source>
</evidence>
<keyword evidence="2" id="KW-0964">Secreted</keyword>
<dbReference type="Pfam" id="PF00746">
    <property type="entry name" value="Gram_pos_anchor"/>
    <property type="match status" value="1"/>
</dbReference>
<dbReference type="NCBIfam" id="TIGR01167">
    <property type="entry name" value="LPXTG_anchor"/>
    <property type="match status" value="1"/>
</dbReference>
<feature type="transmembrane region" description="Helical" evidence="6">
    <location>
        <begin position="470"/>
        <end position="488"/>
    </location>
</feature>
<feature type="domain" description="Gram-positive pilin backbone subunit 2 Cna-B-like" evidence="9">
    <location>
        <begin position="194"/>
        <end position="312"/>
    </location>
</feature>
<keyword evidence="6" id="KW-1133">Transmembrane helix</keyword>
<accession>A0AA94M426</accession>
<evidence type="ECO:0000256" key="6">
    <source>
        <dbReference type="SAM" id="Phobius"/>
    </source>
</evidence>
<dbReference type="InterPro" id="IPR019931">
    <property type="entry name" value="LPXTG_anchor"/>
</dbReference>
<keyword evidence="1" id="KW-0134">Cell wall</keyword>
<dbReference type="InterPro" id="IPR032334">
    <property type="entry name" value="GramPos_pilinBB"/>
</dbReference>
<organism evidence="11 12">
    <name type="scientific">Streptococcus gallolyticus</name>
    <dbReference type="NCBI Taxonomy" id="315405"/>
    <lineage>
        <taxon>Bacteria</taxon>
        <taxon>Bacillati</taxon>
        <taxon>Bacillota</taxon>
        <taxon>Bacilli</taxon>
        <taxon>Lactobacillales</taxon>
        <taxon>Streptococcaceae</taxon>
        <taxon>Streptococcus</taxon>
    </lineage>
</organism>
<reference evidence="11 12" key="1">
    <citation type="submission" date="2018-06" db="EMBL/GenBank/DDBJ databases">
        <authorList>
            <consortium name="Pathogen Informatics"/>
            <person name="Doyle S."/>
        </authorList>
    </citation>
    <scope>NUCLEOTIDE SEQUENCE [LARGE SCALE GENOMIC DNA]</scope>
    <source>
        <strain evidence="11 12">NCTC13773</strain>
    </source>
</reference>
<dbReference type="Pfam" id="PF16569">
    <property type="entry name" value="GramPos_pilinBB"/>
    <property type="match status" value="1"/>
</dbReference>
<dbReference type="InterPro" id="IPR013783">
    <property type="entry name" value="Ig-like_fold"/>
</dbReference>
<evidence type="ECO:0000259" key="10">
    <source>
        <dbReference type="Pfam" id="PF17802"/>
    </source>
</evidence>
<evidence type="ECO:0000256" key="5">
    <source>
        <dbReference type="SAM" id="MobiDB-lite"/>
    </source>
</evidence>
<feature type="compositionally biased region" description="Polar residues" evidence="5">
    <location>
        <begin position="307"/>
        <end position="318"/>
    </location>
</feature>
<evidence type="ECO:0000256" key="7">
    <source>
        <dbReference type="SAM" id="SignalP"/>
    </source>
</evidence>
<dbReference type="AlphaFoldDB" id="A0AA94M426"/>